<dbReference type="Proteomes" id="UP000639772">
    <property type="component" value="Chromosome 6"/>
</dbReference>
<name>A0A835R0H1_VANPL</name>
<feature type="domain" description="HSF-type DNA-binding" evidence="12">
    <location>
        <begin position="11"/>
        <end position="104"/>
    </location>
</feature>
<evidence type="ECO:0000313" key="13">
    <source>
        <dbReference type="EMBL" id="KAG0477977.1"/>
    </source>
</evidence>
<evidence type="ECO:0000256" key="5">
    <source>
        <dbReference type="ARBA" id="ARBA00023016"/>
    </source>
</evidence>
<keyword evidence="8" id="KW-0539">Nucleus</keyword>
<keyword evidence="4" id="KW-0805">Transcription regulation</keyword>
<dbReference type="OrthoDB" id="60033at2759"/>
<comment type="subcellular location">
    <subcellularLocation>
        <location evidence="1">Nucleus</location>
    </subcellularLocation>
</comment>
<accession>A0A835R0H1</accession>
<dbReference type="GO" id="GO:0006357">
    <property type="term" value="P:regulation of transcription by RNA polymerase II"/>
    <property type="evidence" value="ECO:0007669"/>
    <property type="project" value="TreeGrafter"/>
</dbReference>
<dbReference type="AlphaFoldDB" id="A0A835R0H1"/>
<feature type="compositionally biased region" description="Polar residues" evidence="11">
    <location>
        <begin position="107"/>
        <end position="122"/>
    </location>
</feature>
<evidence type="ECO:0000256" key="1">
    <source>
        <dbReference type="ARBA" id="ARBA00004123"/>
    </source>
</evidence>
<reference evidence="13 14" key="1">
    <citation type="journal article" date="2020" name="Nat. Food">
        <title>A phased Vanilla planifolia genome enables genetic improvement of flavour and production.</title>
        <authorList>
            <person name="Hasing T."/>
            <person name="Tang H."/>
            <person name="Brym M."/>
            <person name="Khazi F."/>
            <person name="Huang T."/>
            <person name="Chambers A.H."/>
        </authorList>
    </citation>
    <scope>NUCLEOTIDE SEQUENCE [LARGE SCALE GENOMIC DNA]</scope>
    <source>
        <tissue evidence="13">Leaf</tissue>
    </source>
</reference>
<dbReference type="InterPro" id="IPR000232">
    <property type="entry name" value="HSF_DNA-bd"/>
</dbReference>
<keyword evidence="3" id="KW-0597">Phosphoprotein</keyword>
<keyword evidence="6" id="KW-0238">DNA-binding</keyword>
<evidence type="ECO:0000256" key="7">
    <source>
        <dbReference type="ARBA" id="ARBA00023163"/>
    </source>
</evidence>
<evidence type="ECO:0000256" key="11">
    <source>
        <dbReference type="SAM" id="MobiDB-lite"/>
    </source>
</evidence>
<dbReference type="Gene3D" id="1.10.10.10">
    <property type="entry name" value="Winged helix-like DNA-binding domain superfamily/Winged helix DNA-binding domain"/>
    <property type="match status" value="1"/>
</dbReference>
<dbReference type="FunFam" id="1.10.10.10:FF:000037">
    <property type="entry name" value="Heat stress transcription factor B-4"/>
    <property type="match status" value="1"/>
</dbReference>
<keyword evidence="5" id="KW-0346">Stress response</keyword>
<dbReference type="PRINTS" id="PR00056">
    <property type="entry name" value="HSFDOMAIN"/>
</dbReference>
<evidence type="ECO:0000256" key="6">
    <source>
        <dbReference type="ARBA" id="ARBA00023125"/>
    </source>
</evidence>
<dbReference type="GO" id="GO:0003700">
    <property type="term" value="F:DNA-binding transcription factor activity"/>
    <property type="evidence" value="ECO:0007669"/>
    <property type="project" value="InterPro"/>
</dbReference>
<sequence length="347" mass="39705">MEAEKPPVAPILPPFLTKCYDMVDDAATDDTVCWGDGEDSFVIKDQHTFARDLLPKYFKHSNFSSFMRQLSTYGFRKVDHDKWVFKNEGFVKGQKDLLKNISRKKSTNNGPQTPKQNPGKLSSVKTVEVGQFGLEDEIERLKRDKNLLMQELITLRQHQQNTDTELHEVRQRLQGMERNQQQMLSFLAMAVQSPGFLSQLMQQNMNSRWMSNMNKKRRLPALQEGVAVELESSDKQIIMYEPSSSLDSSVPSKNSLPVDDGFDNFCADVDLLTIEENFAFAMSGEHNFSQFHAAYLEKLMANPEQEDDGQTELVHFDIPDLVFDFDFPLQDAEMESSSMFGSEEGLK</sequence>
<keyword evidence="7" id="KW-0804">Transcription</keyword>
<evidence type="ECO:0000256" key="8">
    <source>
        <dbReference type="ARBA" id="ARBA00023242"/>
    </source>
</evidence>
<dbReference type="GO" id="GO:0005634">
    <property type="term" value="C:nucleus"/>
    <property type="evidence" value="ECO:0007669"/>
    <property type="project" value="UniProtKB-SubCell"/>
</dbReference>
<dbReference type="GO" id="GO:0000978">
    <property type="term" value="F:RNA polymerase II cis-regulatory region sequence-specific DNA binding"/>
    <property type="evidence" value="ECO:0007669"/>
    <property type="project" value="TreeGrafter"/>
</dbReference>
<evidence type="ECO:0000256" key="4">
    <source>
        <dbReference type="ARBA" id="ARBA00023015"/>
    </source>
</evidence>
<feature type="coiled-coil region" evidence="10">
    <location>
        <begin position="131"/>
        <end position="179"/>
    </location>
</feature>
<evidence type="ECO:0000313" key="14">
    <source>
        <dbReference type="Proteomes" id="UP000639772"/>
    </source>
</evidence>
<dbReference type="InterPro" id="IPR036390">
    <property type="entry name" value="WH_DNA-bd_sf"/>
</dbReference>
<evidence type="ECO:0000259" key="12">
    <source>
        <dbReference type="SMART" id="SM00415"/>
    </source>
</evidence>
<organism evidence="13 14">
    <name type="scientific">Vanilla planifolia</name>
    <name type="common">Vanilla</name>
    <dbReference type="NCBI Taxonomy" id="51239"/>
    <lineage>
        <taxon>Eukaryota</taxon>
        <taxon>Viridiplantae</taxon>
        <taxon>Streptophyta</taxon>
        <taxon>Embryophyta</taxon>
        <taxon>Tracheophyta</taxon>
        <taxon>Spermatophyta</taxon>
        <taxon>Magnoliopsida</taxon>
        <taxon>Liliopsida</taxon>
        <taxon>Asparagales</taxon>
        <taxon>Orchidaceae</taxon>
        <taxon>Vanilloideae</taxon>
        <taxon>Vanilleae</taxon>
        <taxon>Vanilla</taxon>
    </lineage>
</organism>
<dbReference type="GO" id="GO:0034605">
    <property type="term" value="P:cellular response to heat"/>
    <property type="evidence" value="ECO:0007669"/>
    <property type="project" value="TreeGrafter"/>
</dbReference>
<proteinExistence type="inferred from homology"/>
<comment type="caution">
    <text evidence="13">The sequence shown here is derived from an EMBL/GenBank/DDBJ whole genome shotgun (WGS) entry which is preliminary data.</text>
</comment>
<dbReference type="EMBL" id="JADCNM010000006">
    <property type="protein sequence ID" value="KAG0477977.1"/>
    <property type="molecule type" value="Genomic_DNA"/>
</dbReference>
<dbReference type="SUPFAM" id="SSF46785">
    <property type="entry name" value="Winged helix' DNA-binding domain"/>
    <property type="match status" value="1"/>
</dbReference>
<gene>
    <name evidence="13" type="ORF">HPP92_012696</name>
</gene>
<feature type="region of interest" description="Disordered" evidence="11">
    <location>
        <begin position="101"/>
        <end position="122"/>
    </location>
</feature>
<dbReference type="PANTHER" id="PTHR10015:SF325">
    <property type="entry name" value="HEAT STRESS TRANSCRIPTION FACTOR A-8"/>
    <property type="match status" value="1"/>
</dbReference>
<keyword evidence="10" id="KW-0175">Coiled coil</keyword>
<dbReference type="PANTHER" id="PTHR10015">
    <property type="entry name" value="HEAT SHOCK TRANSCRIPTION FACTOR"/>
    <property type="match status" value="1"/>
</dbReference>
<dbReference type="Pfam" id="PF00447">
    <property type="entry name" value="HSF_DNA-bind"/>
    <property type="match status" value="1"/>
</dbReference>
<evidence type="ECO:0000256" key="9">
    <source>
        <dbReference type="RuleBase" id="RU004020"/>
    </source>
</evidence>
<protein>
    <recommendedName>
        <fullName evidence="12">HSF-type DNA-binding domain-containing protein</fullName>
    </recommendedName>
</protein>
<dbReference type="SMART" id="SM00415">
    <property type="entry name" value="HSF"/>
    <property type="match status" value="1"/>
</dbReference>
<comment type="similarity">
    <text evidence="9">Belongs to the HSF family.</text>
</comment>
<evidence type="ECO:0000256" key="3">
    <source>
        <dbReference type="ARBA" id="ARBA00022553"/>
    </source>
</evidence>
<dbReference type="InterPro" id="IPR036388">
    <property type="entry name" value="WH-like_DNA-bd_sf"/>
</dbReference>
<evidence type="ECO:0000256" key="2">
    <source>
        <dbReference type="ARBA" id="ARBA00011233"/>
    </source>
</evidence>
<evidence type="ECO:0000256" key="10">
    <source>
        <dbReference type="SAM" id="Coils"/>
    </source>
</evidence>
<comment type="subunit">
    <text evidence="2">Homotrimer.</text>
</comment>